<dbReference type="EMBL" id="KZ084124">
    <property type="protein sequence ID" value="OSC99837.1"/>
    <property type="molecule type" value="Genomic_DNA"/>
</dbReference>
<organism evidence="2 3">
    <name type="scientific">Trametes coccinea (strain BRFM310)</name>
    <name type="common">Pycnoporus coccineus</name>
    <dbReference type="NCBI Taxonomy" id="1353009"/>
    <lineage>
        <taxon>Eukaryota</taxon>
        <taxon>Fungi</taxon>
        <taxon>Dikarya</taxon>
        <taxon>Basidiomycota</taxon>
        <taxon>Agaricomycotina</taxon>
        <taxon>Agaricomycetes</taxon>
        <taxon>Polyporales</taxon>
        <taxon>Polyporaceae</taxon>
        <taxon>Trametes</taxon>
    </lineage>
</organism>
<proteinExistence type="predicted"/>
<name>A0A1Y2IFF6_TRAC3</name>
<sequence length="182" mass="20278">MHKCSPTLPDVPRKPVATFATTIACMRSDKIKKGQWGPLDSAQDCLDGARPTSSAPDDAPASPSAHLQTAIVCARTKRPSRCGLGRLLAALLFDDPFDCLPTNAGQPGPLMMNISLVTCEYKFHNVWVELHRRRTDTHVKRQSCGIKSNSVRSVHTTKPCTRSLLLKRFYWPRVQNPARWQT</sequence>
<feature type="region of interest" description="Disordered" evidence="1">
    <location>
        <begin position="42"/>
        <end position="63"/>
    </location>
</feature>
<reference evidence="2 3" key="1">
    <citation type="journal article" date="2015" name="Biotechnol. Biofuels">
        <title>Enhanced degradation of softwood versus hardwood by the white-rot fungus Pycnoporus coccineus.</title>
        <authorList>
            <person name="Couturier M."/>
            <person name="Navarro D."/>
            <person name="Chevret D."/>
            <person name="Henrissat B."/>
            <person name="Piumi F."/>
            <person name="Ruiz-Duenas F.J."/>
            <person name="Martinez A.T."/>
            <person name="Grigoriev I.V."/>
            <person name="Riley R."/>
            <person name="Lipzen A."/>
            <person name="Berrin J.G."/>
            <person name="Master E.R."/>
            <person name="Rosso M.N."/>
        </authorList>
    </citation>
    <scope>NUCLEOTIDE SEQUENCE [LARGE SCALE GENOMIC DNA]</scope>
    <source>
        <strain evidence="2 3">BRFM310</strain>
    </source>
</reference>
<evidence type="ECO:0000256" key="1">
    <source>
        <dbReference type="SAM" id="MobiDB-lite"/>
    </source>
</evidence>
<keyword evidence="3" id="KW-1185">Reference proteome</keyword>
<accession>A0A1Y2IFF6</accession>
<evidence type="ECO:0000313" key="3">
    <source>
        <dbReference type="Proteomes" id="UP000193067"/>
    </source>
</evidence>
<evidence type="ECO:0000313" key="2">
    <source>
        <dbReference type="EMBL" id="OSC99837.1"/>
    </source>
</evidence>
<dbReference type="Proteomes" id="UP000193067">
    <property type="component" value="Unassembled WGS sequence"/>
</dbReference>
<dbReference type="PROSITE" id="PS51257">
    <property type="entry name" value="PROKAR_LIPOPROTEIN"/>
    <property type="match status" value="1"/>
</dbReference>
<feature type="compositionally biased region" description="Low complexity" evidence="1">
    <location>
        <begin position="51"/>
        <end position="63"/>
    </location>
</feature>
<dbReference type="AlphaFoldDB" id="A0A1Y2IFF6"/>
<protein>
    <submittedName>
        <fullName evidence="2">Uncharacterized protein</fullName>
    </submittedName>
</protein>
<gene>
    <name evidence="2" type="ORF">PYCCODRAFT_752244</name>
</gene>